<dbReference type="InterPro" id="IPR011989">
    <property type="entry name" value="ARM-like"/>
</dbReference>
<proteinExistence type="predicted"/>
<reference evidence="1" key="1">
    <citation type="submission" date="2016-10" db="EMBL/GenBank/DDBJ databases">
        <authorList>
            <person name="Benchimol M."/>
            <person name="Almeida L.G."/>
            <person name="Vasconcelos A.T."/>
            <person name="Perreira-Neves A."/>
            <person name="Rosa I.A."/>
            <person name="Tasca T."/>
            <person name="Bogo M.R."/>
            <person name="de Souza W."/>
        </authorList>
    </citation>
    <scope>NUCLEOTIDE SEQUENCE [LARGE SCALE GENOMIC DNA]</scope>
    <source>
        <strain evidence="1">K</strain>
    </source>
</reference>
<dbReference type="RefSeq" id="XP_068354881.1">
    <property type="nucleotide sequence ID" value="XM_068507859.1"/>
</dbReference>
<gene>
    <name evidence="1" type="ORF">TRFO_31301</name>
</gene>
<dbReference type="Gene3D" id="1.25.10.10">
    <property type="entry name" value="Leucine-rich Repeat Variant"/>
    <property type="match status" value="1"/>
</dbReference>
<accession>A0A1J4JRK0</accession>
<dbReference type="Proteomes" id="UP000179807">
    <property type="component" value="Unassembled WGS sequence"/>
</dbReference>
<dbReference type="AlphaFoldDB" id="A0A1J4JRK0"/>
<name>A0A1J4JRK0_9EUKA</name>
<protein>
    <recommendedName>
        <fullName evidence="3">Importin N-terminal domain-containing protein</fullName>
    </recommendedName>
</protein>
<dbReference type="VEuPathDB" id="TrichDB:TRFO_31301"/>
<dbReference type="SUPFAM" id="SSF48371">
    <property type="entry name" value="ARM repeat"/>
    <property type="match status" value="2"/>
</dbReference>
<dbReference type="GeneID" id="94842563"/>
<sequence length="1021" mass="114866">MELESWILSLQQGNQEANNQLIALKENPDSIQMFLACLKSTQNPIVKHFCVVIIRSIFSKNIHAFPIQFQEILMNEYFALIQHEQNMTIRNNMAEFLSLLNPSPENGLISKIIDFSNSLLITENPVFVATGLLIFRNLNIFLPEFSELLVHLSSIAFRFIQTDDFECRYQALAVLNSIIISDVDTPLQNEPEFPKVLLSLSQKVNNQPVDPKEASEIFTALSCALQSEYPLFFEYIPVIANYFAVLLRNTNVDYSIRISATDSALDLIKVGFEAIGPEIVKLLLDNLVIFSIEMATAFPESEDYAFVENLVDSLDTCLEQSDIFNIFYPMVQNLFNPANIMESRVSLTILSSLVSLDEECTLENMDTILQFLHSGLKSEDPFIPTASAKVINKLCSDIQDNIDMYIDDLLPLLFSRLNMLDCIDAASRLIDTCQELPEDYMNYINCIITIIPSNPNLVDRLVELLISFIDKIEFINEDLFDLLNPLITNFSNYDNLKANAVSFFGSLIKVCPNKTVSLINHYAQIACSLITETGYKENTQILQFFDNVVANQAPEIKAHISNILQITLQIININPQHERIMCEIKAKNQRSTANHGNEIENEEDEDEDDLYSYVSSIYVEMIQTAAFLLGDICKNFTADVGPHLTNIVTFIQNKMSDIYSGPTVFIRILDQISEAFIALNADISPILTILTDMIAVGKDLDEDSISAIWETMSLIMSNGGKPLVERYAPEITTNLLAIFSQKKNFYLDKRNSYDFKKQYRAPLFQTLNTFIDEMGEDSLQYVQPFMPFLCRMNDTPTLKSNSDAALTLAKIGTILPPSPDSDKILEASMLSSLNNITGKKANHNIANAFSTLLCIMNARPALLEPHIQNLIQGCNQIVQQVIAGQQVSQTVVNSAVTLWLLISQITNMQNATIENLTNALDVSHFDIDMPDLVIVANFVAFCSQNPQVFENLKGYFIQIASYVFASSQSLIKKIPANALNILIGLLKSNSNEDILVLLQFNRTLMMRIENNICLLQGGTQQ</sequence>
<organism evidence="1 2">
    <name type="scientific">Tritrichomonas foetus</name>
    <dbReference type="NCBI Taxonomy" id="1144522"/>
    <lineage>
        <taxon>Eukaryota</taxon>
        <taxon>Metamonada</taxon>
        <taxon>Parabasalia</taxon>
        <taxon>Tritrichomonadida</taxon>
        <taxon>Tritrichomonadidae</taxon>
        <taxon>Tritrichomonas</taxon>
    </lineage>
</organism>
<evidence type="ECO:0000313" key="1">
    <source>
        <dbReference type="EMBL" id="OHT01745.1"/>
    </source>
</evidence>
<dbReference type="EMBL" id="MLAK01000896">
    <property type="protein sequence ID" value="OHT01745.1"/>
    <property type="molecule type" value="Genomic_DNA"/>
</dbReference>
<comment type="caution">
    <text evidence="1">The sequence shown here is derived from an EMBL/GenBank/DDBJ whole genome shotgun (WGS) entry which is preliminary data.</text>
</comment>
<keyword evidence="2" id="KW-1185">Reference proteome</keyword>
<dbReference type="InterPro" id="IPR016024">
    <property type="entry name" value="ARM-type_fold"/>
</dbReference>
<evidence type="ECO:0008006" key="3">
    <source>
        <dbReference type="Google" id="ProtNLM"/>
    </source>
</evidence>
<evidence type="ECO:0000313" key="2">
    <source>
        <dbReference type="Proteomes" id="UP000179807"/>
    </source>
</evidence>